<dbReference type="Proteomes" id="UP000218418">
    <property type="component" value="Chromosome"/>
</dbReference>
<keyword evidence="1" id="KW-0472">Membrane</keyword>
<keyword evidence="1" id="KW-1133">Transmembrane helix</keyword>
<feature type="transmembrane region" description="Helical" evidence="1">
    <location>
        <begin position="12"/>
        <end position="34"/>
    </location>
</feature>
<protein>
    <submittedName>
        <fullName evidence="2">Uncharacterized protein</fullName>
    </submittedName>
</protein>
<organism evidence="2 3">
    <name type="scientific">Calothrix parasitica NIES-267</name>
    <dbReference type="NCBI Taxonomy" id="1973488"/>
    <lineage>
        <taxon>Bacteria</taxon>
        <taxon>Bacillati</taxon>
        <taxon>Cyanobacteriota</taxon>
        <taxon>Cyanophyceae</taxon>
        <taxon>Nostocales</taxon>
        <taxon>Calotrichaceae</taxon>
        <taxon>Calothrix</taxon>
    </lineage>
</organism>
<dbReference type="AlphaFoldDB" id="A0A1Z4M1Z8"/>
<keyword evidence="3" id="KW-1185">Reference proteome</keyword>
<feature type="transmembrane region" description="Helical" evidence="1">
    <location>
        <begin position="81"/>
        <end position="103"/>
    </location>
</feature>
<keyword evidence="1" id="KW-0812">Transmembrane</keyword>
<evidence type="ECO:0000313" key="2">
    <source>
        <dbReference type="EMBL" id="BAY87509.1"/>
    </source>
</evidence>
<gene>
    <name evidence="2" type="ORF">NIES267_70310</name>
</gene>
<evidence type="ECO:0000256" key="1">
    <source>
        <dbReference type="SAM" id="Phobius"/>
    </source>
</evidence>
<dbReference type="OrthoDB" id="517257at2"/>
<accession>A0A1Z4M1Z8</accession>
<proteinExistence type="predicted"/>
<feature type="transmembrane region" description="Helical" evidence="1">
    <location>
        <begin position="55"/>
        <end position="75"/>
    </location>
</feature>
<sequence length="124" mass="13400">MYYYPSDPPYLILAIGFFIAVTSGAALDGTLKAVSKTWRKQGAEKSAPRFSNKQLIVPFIGITIGIGLFLCSGLAIFGFPNWLACAIGLPITLLTCILTAFQLGSMMTYAESRGFKSLDLDSFS</sequence>
<reference evidence="2 3" key="1">
    <citation type="submission" date="2017-06" db="EMBL/GenBank/DDBJ databases">
        <title>Genome sequencing of cyanobaciteial culture collection at National Institute for Environmental Studies (NIES).</title>
        <authorList>
            <person name="Hirose Y."/>
            <person name="Shimura Y."/>
            <person name="Fujisawa T."/>
            <person name="Nakamura Y."/>
            <person name="Kawachi M."/>
        </authorList>
    </citation>
    <scope>NUCLEOTIDE SEQUENCE [LARGE SCALE GENOMIC DNA]</scope>
    <source>
        <strain evidence="2 3">NIES-267</strain>
    </source>
</reference>
<dbReference type="EMBL" id="AP018227">
    <property type="protein sequence ID" value="BAY87509.1"/>
    <property type="molecule type" value="Genomic_DNA"/>
</dbReference>
<evidence type="ECO:0000313" key="3">
    <source>
        <dbReference type="Proteomes" id="UP000218418"/>
    </source>
</evidence>
<name>A0A1Z4M1Z8_9CYAN</name>